<gene>
    <name evidence="6" type="ORF">DFP72DRAFT_908942</name>
</gene>
<keyword evidence="3" id="KW-0862">Zinc</keyword>
<dbReference type="AlphaFoldDB" id="A0A8H6M1I7"/>
<reference evidence="6 7" key="1">
    <citation type="submission" date="2020-07" db="EMBL/GenBank/DDBJ databases">
        <title>Comparative genomics of pyrophilous fungi reveals a link between fire events and developmental genes.</title>
        <authorList>
            <consortium name="DOE Joint Genome Institute"/>
            <person name="Steindorff A.S."/>
            <person name="Carver A."/>
            <person name="Calhoun S."/>
            <person name="Stillman K."/>
            <person name="Liu H."/>
            <person name="Lipzen A."/>
            <person name="Pangilinan J."/>
            <person name="Labutti K."/>
            <person name="Bruns T.D."/>
            <person name="Grigoriev I.V."/>
        </authorList>
    </citation>
    <scope>NUCLEOTIDE SEQUENCE [LARGE SCALE GENOMIC DNA]</scope>
    <source>
        <strain evidence="6 7">CBS 144469</strain>
    </source>
</reference>
<evidence type="ECO:0000256" key="3">
    <source>
        <dbReference type="ARBA" id="ARBA00022833"/>
    </source>
</evidence>
<organism evidence="6 7">
    <name type="scientific">Ephemerocybe angulata</name>
    <dbReference type="NCBI Taxonomy" id="980116"/>
    <lineage>
        <taxon>Eukaryota</taxon>
        <taxon>Fungi</taxon>
        <taxon>Dikarya</taxon>
        <taxon>Basidiomycota</taxon>
        <taxon>Agaricomycotina</taxon>
        <taxon>Agaricomycetes</taxon>
        <taxon>Agaricomycetidae</taxon>
        <taxon>Agaricales</taxon>
        <taxon>Agaricineae</taxon>
        <taxon>Psathyrellaceae</taxon>
        <taxon>Ephemerocybe</taxon>
    </lineage>
</organism>
<keyword evidence="2 4" id="KW-0863">Zinc-finger</keyword>
<accession>A0A8H6M1I7</accession>
<evidence type="ECO:0000256" key="4">
    <source>
        <dbReference type="PROSITE-ProRule" id="PRU00134"/>
    </source>
</evidence>
<dbReference type="Gene3D" id="6.10.140.2220">
    <property type="match status" value="1"/>
</dbReference>
<evidence type="ECO:0000313" key="7">
    <source>
        <dbReference type="Proteomes" id="UP000521943"/>
    </source>
</evidence>
<dbReference type="Pfam" id="PF01753">
    <property type="entry name" value="zf-MYND"/>
    <property type="match status" value="1"/>
</dbReference>
<evidence type="ECO:0000313" key="6">
    <source>
        <dbReference type="EMBL" id="KAF6750965.1"/>
    </source>
</evidence>
<keyword evidence="1" id="KW-0479">Metal-binding</keyword>
<proteinExistence type="predicted"/>
<sequence length="719" mass="80564">MNSRRIGPSLSLEGRTRTRAGELSQLSKVKALLREARFVRQGNDQCIELWNYLYEERDFAILEGLLSKLDARLVPTSGGIVGCDRKAQLDAVAAIEALLDIPTIFTALREGRKTPGHAPFVAQCYQMLLEAWKGVTDWIMHISMFLPPKTSSLTLYGPIFLYLIFDTPGNNPWVDELMHYSGSLDCLFLILRKVDTQSGNFHYYPVEDSRPCSTLAVLNTYLKNEEAFSALVSRLKCARSHDRASVVSALVSRPKQIAATASSSSRSTILSAARSIAIHSEFASRILVDAPLSSLFLRQNIFGELGLALCTLIDVVKELWSPSADPLDYWTAISHSLNSICSAPNPRKVIPPFVASGIVPRIMEEMNYLKVDATRLEDDLVNFGLQNAIRKLLPYLSISAVSDASAVVIEPHPAEDLVTRHPWWDIFDDFDKTLQKSQEAFKPRGTSFAPLCGNVKCTRESHIDAALRRCGRCKSIAYCSRECQSEDWAYLHSQECAAISRHSHECVRMLRLPQARYPSLNYSLASLPIRRDQLIYIEYLANEALPHISRLHSNRIERTLPSTSALEIGGSGRSPFVYREDVSITLFDLASSKGLETKVNRPIAEHAEECWKGLAGDWDARIQRLVMDVKEDPMSYALVEGVFQYNADTAIFVFIKLSFDPEAPKDSRYKIAHSVFRLGPILRPEQTRDPEDDVPLNMEELRLIAKSLGQSRLARLAAA</sequence>
<protein>
    <recommendedName>
        <fullName evidence="5">MYND-type domain-containing protein</fullName>
    </recommendedName>
</protein>
<dbReference type="GO" id="GO:0008270">
    <property type="term" value="F:zinc ion binding"/>
    <property type="evidence" value="ECO:0007669"/>
    <property type="project" value="UniProtKB-KW"/>
</dbReference>
<evidence type="ECO:0000256" key="1">
    <source>
        <dbReference type="ARBA" id="ARBA00022723"/>
    </source>
</evidence>
<dbReference type="InterPro" id="IPR002893">
    <property type="entry name" value="Znf_MYND"/>
</dbReference>
<dbReference type="SUPFAM" id="SSF144232">
    <property type="entry name" value="HIT/MYND zinc finger-like"/>
    <property type="match status" value="1"/>
</dbReference>
<evidence type="ECO:0000259" key="5">
    <source>
        <dbReference type="PROSITE" id="PS50865"/>
    </source>
</evidence>
<dbReference type="PROSITE" id="PS50865">
    <property type="entry name" value="ZF_MYND_2"/>
    <property type="match status" value="1"/>
</dbReference>
<dbReference type="OrthoDB" id="2900625at2759"/>
<evidence type="ECO:0000256" key="2">
    <source>
        <dbReference type="ARBA" id="ARBA00022771"/>
    </source>
</evidence>
<name>A0A8H6M1I7_9AGAR</name>
<dbReference type="EMBL" id="JACGCI010000053">
    <property type="protein sequence ID" value="KAF6750965.1"/>
    <property type="molecule type" value="Genomic_DNA"/>
</dbReference>
<feature type="domain" description="MYND-type" evidence="5">
    <location>
        <begin position="454"/>
        <end position="496"/>
    </location>
</feature>
<comment type="caution">
    <text evidence="6">The sequence shown here is derived from an EMBL/GenBank/DDBJ whole genome shotgun (WGS) entry which is preliminary data.</text>
</comment>
<keyword evidence="7" id="KW-1185">Reference proteome</keyword>
<dbReference type="Proteomes" id="UP000521943">
    <property type="component" value="Unassembled WGS sequence"/>
</dbReference>